<dbReference type="PANTHER" id="PTHR12011">
    <property type="entry name" value="ADHESION G-PROTEIN COUPLED RECEPTOR"/>
    <property type="match status" value="1"/>
</dbReference>
<keyword evidence="6 9" id="KW-0472">Membrane</keyword>
<feature type="transmembrane region" description="Helical" evidence="9">
    <location>
        <begin position="625"/>
        <end position="646"/>
    </location>
</feature>
<dbReference type="InterPro" id="IPR032471">
    <property type="entry name" value="AGRL2-4_GAIN_subdom_A"/>
</dbReference>
<organism evidence="12 13">
    <name type="scientific">Limulus polyphemus</name>
    <name type="common">Atlantic horseshoe crab</name>
    <dbReference type="NCBI Taxonomy" id="6850"/>
    <lineage>
        <taxon>Eukaryota</taxon>
        <taxon>Metazoa</taxon>
        <taxon>Ecdysozoa</taxon>
        <taxon>Arthropoda</taxon>
        <taxon>Chelicerata</taxon>
        <taxon>Merostomata</taxon>
        <taxon>Xiphosura</taxon>
        <taxon>Limulidae</taxon>
        <taxon>Limulus</taxon>
    </lineage>
</organism>
<comment type="subcellular location">
    <subcellularLocation>
        <location evidence="1">Membrane</location>
        <topology evidence="1">Multi-pass membrane protein</topology>
    </subcellularLocation>
</comment>
<keyword evidence="4" id="KW-0430">Lectin</keyword>
<dbReference type="SMART" id="SM00008">
    <property type="entry name" value="HormR"/>
    <property type="match status" value="1"/>
</dbReference>
<dbReference type="Proteomes" id="UP000694941">
    <property type="component" value="Unplaced"/>
</dbReference>
<evidence type="ECO:0000256" key="6">
    <source>
        <dbReference type="ARBA" id="ARBA00023136"/>
    </source>
</evidence>
<evidence type="ECO:0000259" key="10">
    <source>
        <dbReference type="PROSITE" id="PS50221"/>
    </source>
</evidence>
<dbReference type="InterPro" id="IPR000203">
    <property type="entry name" value="GPS"/>
</dbReference>
<reference evidence="13" key="1">
    <citation type="submission" date="2025-08" db="UniProtKB">
        <authorList>
            <consortium name="RefSeq"/>
        </authorList>
    </citation>
    <scope>IDENTIFICATION</scope>
    <source>
        <tissue evidence="13">Muscle</tissue>
    </source>
</reference>
<dbReference type="Gene3D" id="2.60.120.740">
    <property type="match status" value="1"/>
</dbReference>
<feature type="domain" description="GAIN-B" evidence="10">
    <location>
        <begin position="433"/>
        <end position="614"/>
    </location>
</feature>
<evidence type="ECO:0000313" key="13">
    <source>
        <dbReference type="RefSeq" id="XP_022248581.1"/>
    </source>
</evidence>
<evidence type="ECO:0000259" key="11">
    <source>
        <dbReference type="PROSITE" id="PS50228"/>
    </source>
</evidence>
<keyword evidence="7" id="KW-1015">Disulfide bond</keyword>
<dbReference type="Pfam" id="PF16489">
    <property type="entry name" value="GAIN"/>
    <property type="match status" value="1"/>
</dbReference>
<dbReference type="InterPro" id="IPR043159">
    <property type="entry name" value="Lectin_gal-bd_sf"/>
</dbReference>
<keyword evidence="3 9" id="KW-0812">Transmembrane</keyword>
<dbReference type="Pfam" id="PF01825">
    <property type="entry name" value="GPS"/>
    <property type="match status" value="1"/>
</dbReference>
<evidence type="ECO:0000256" key="5">
    <source>
        <dbReference type="ARBA" id="ARBA00022989"/>
    </source>
</evidence>
<dbReference type="Gene3D" id="4.10.1240.10">
    <property type="entry name" value="GPCR, family 2, extracellular hormone receptor domain"/>
    <property type="match status" value="1"/>
</dbReference>
<dbReference type="PROSITE" id="PS50228">
    <property type="entry name" value="SUEL_LECTIN"/>
    <property type="match status" value="1"/>
</dbReference>
<comment type="similarity">
    <text evidence="2">Belongs to the G-protein coupled receptor 2 family. LN-TM7 subfamily.</text>
</comment>
<keyword evidence="5 9" id="KW-1133">Transmembrane helix</keyword>
<dbReference type="CDD" id="cd22830">
    <property type="entry name" value="Gal_Rha_Lectin_dCirl"/>
    <property type="match status" value="1"/>
</dbReference>
<dbReference type="Gene3D" id="1.25.40.610">
    <property type="match status" value="1"/>
</dbReference>
<feature type="transmembrane region" description="Helical" evidence="9">
    <location>
        <begin position="658"/>
        <end position="677"/>
    </location>
</feature>
<dbReference type="PANTHER" id="PTHR12011:SF347">
    <property type="entry name" value="FI21270P1-RELATED"/>
    <property type="match status" value="1"/>
</dbReference>
<dbReference type="InterPro" id="IPR001879">
    <property type="entry name" value="GPCR_2_extracellular_dom"/>
</dbReference>
<keyword evidence="12" id="KW-1185">Reference proteome</keyword>
<dbReference type="SMART" id="SM00303">
    <property type="entry name" value="GPS"/>
    <property type="match status" value="1"/>
</dbReference>
<sequence>MFLLIALMMGAFAGKVERPRYHTAYACEGNNLKISCENGQLIQLLRANYGRFSISICNEQGILNWSVKCASEKSYFVIHESCIVNVTSNTFGDPCPETYKYLEVQYQCMLEFNPLSSTMSSTTTSTTTTTRPPIVIPITKSRTTTSTTTTTPSTTTTSTTTTTRPPIIIPITKSRTTTTTTPTTEHPIPTTLSLSSSISTFISISSNSTNTFEYDRKFTRSKTETTTVYHSSSSPPPVFHNALYCPPVIARSILWNWTREGQVAIEKCPGGSTGYARWQCGTKPVVWLPQSPDLSECQSMWVDNVHRKVDGEESIVGIATELAVITKTKPLYGGDIRQVAGITQRLVAKMAVSAKDVRNSEQRYLGFPNHQRQQIARELLELMTEISSNLLERYHHDSWRDLPIPEQRASASALIRGLEESCWLLLESQTSINRFHTVEKNLLVSVRRIQTWSISEVRFPTSKDVEGSEWTRMEDFIIVPTQALLGVAQNGVVDIVFLAYNKLENFLTAADRGIFSRPLSADKQSNSSHIINSRVLAASVRRHGLANLHQPAKIVFRHIQEENVTNPRCVYWDFNNRMWSGEGCWTTSTNRTHTVCSCSHFTNFALLMEASSMEQNEVFEKTSKVAVWNGCRICMAFILLTFLLLMRLRRLKGDIYTIRKNILVCLFLAETVFLIGIEQATNRIVCGVCLPGLY</sequence>
<dbReference type="Pfam" id="PF02140">
    <property type="entry name" value="SUEL_Lectin"/>
    <property type="match status" value="1"/>
</dbReference>
<name>A0ABM1SY75_LIMPO</name>
<gene>
    <name evidence="13" type="primary">LOC111087171</name>
</gene>
<evidence type="ECO:0000256" key="2">
    <source>
        <dbReference type="ARBA" id="ARBA00010933"/>
    </source>
</evidence>
<proteinExistence type="inferred from homology"/>
<dbReference type="InterPro" id="IPR057244">
    <property type="entry name" value="GAIN_B"/>
</dbReference>
<evidence type="ECO:0000313" key="12">
    <source>
        <dbReference type="Proteomes" id="UP000694941"/>
    </source>
</evidence>
<dbReference type="Pfam" id="PF00002">
    <property type="entry name" value="7tm_2"/>
    <property type="match status" value="1"/>
</dbReference>
<dbReference type="InterPro" id="IPR000832">
    <property type="entry name" value="GPCR_2_secretin-like"/>
</dbReference>
<dbReference type="InterPro" id="IPR046338">
    <property type="entry name" value="GAIN_dom_sf"/>
</dbReference>
<feature type="region of interest" description="Disordered" evidence="8">
    <location>
        <begin position="143"/>
        <end position="164"/>
    </location>
</feature>
<protein>
    <submittedName>
        <fullName evidence="13">Latrophilin Cirl-like</fullName>
    </submittedName>
</protein>
<evidence type="ECO:0000256" key="9">
    <source>
        <dbReference type="SAM" id="Phobius"/>
    </source>
</evidence>
<dbReference type="InterPro" id="IPR036445">
    <property type="entry name" value="GPCR_2_extracell_dom_sf"/>
</dbReference>
<feature type="domain" description="SUEL-type lectin" evidence="11">
    <location>
        <begin position="26"/>
        <end position="109"/>
    </location>
</feature>
<evidence type="ECO:0000256" key="1">
    <source>
        <dbReference type="ARBA" id="ARBA00004141"/>
    </source>
</evidence>
<evidence type="ECO:0000256" key="8">
    <source>
        <dbReference type="SAM" id="MobiDB-lite"/>
    </source>
</evidence>
<evidence type="ECO:0000256" key="3">
    <source>
        <dbReference type="ARBA" id="ARBA00022692"/>
    </source>
</evidence>
<dbReference type="InterPro" id="IPR000922">
    <property type="entry name" value="Lectin_gal-bd_dom"/>
</dbReference>
<dbReference type="Gene3D" id="1.20.1070.10">
    <property type="entry name" value="Rhodopsin 7-helix transmembrane proteins"/>
    <property type="match status" value="1"/>
</dbReference>
<evidence type="ECO:0000256" key="4">
    <source>
        <dbReference type="ARBA" id="ARBA00022734"/>
    </source>
</evidence>
<dbReference type="Gene3D" id="2.60.220.50">
    <property type="match status" value="1"/>
</dbReference>
<dbReference type="RefSeq" id="XP_022248581.1">
    <property type="nucleotide sequence ID" value="XM_022392873.1"/>
</dbReference>
<accession>A0ABM1SY75</accession>
<evidence type="ECO:0000256" key="7">
    <source>
        <dbReference type="ARBA" id="ARBA00023157"/>
    </source>
</evidence>
<dbReference type="GeneID" id="111087171"/>
<dbReference type="PROSITE" id="PS50221">
    <property type="entry name" value="GAIN_B"/>
    <property type="match status" value="1"/>
</dbReference>